<organism evidence="1 2">
    <name type="scientific">Araneus ventricosus</name>
    <name type="common">Orbweaver spider</name>
    <name type="synonym">Epeira ventricosa</name>
    <dbReference type="NCBI Taxonomy" id="182803"/>
    <lineage>
        <taxon>Eukaryota</taxon>
        <taxon>Metazoa</taxon>
        <taxon>Ecdysozoa</taxon>
        <taxon>Arthropoda</taxon>
        <taxon>Chelicerata</taxon>
        <taxon>Arachnida</taxon>
        <taxon>Araneae</taxon>
        <taxon>Araneomorphae</taxon>
        <taxon>Entelegynae</taxon>
        <taxon>Araneoidea</taxon>
        <taxon>Araneidae</taxon>
        <taxon>Araneus</taxon>
    </lineage>
</organism>
<reference evidence="1 2" key="1">
    <citation type="journal article" date="2019" name="Sci. Rep.">
        <title>Orb-weaving spider Araneus ventricosus genome elucidates the spidroin gene catalogue.</title>
        <authorList>
            <person name="Kono N."/>
            <person name="Nakamura H."/>
            <person name="Ohtoshi R."/>
            <person name="Moran D.A.P."/>
            <person name="Shinohara A."/>
            <person name="Yoshida Y."/>
            <person name="Fujiwara M."/>
            <person name="Mori M."/>
            <person name="Tomita M."/>
            <person name="Arakawa K."/>
        </authorList>
    </citation>
    <scope>NUCLEOTIDE SEQUENCE [LARGE SCALE GENOMIC DNA]</scope>
</reference>
<protein>
    <submittedName>
        <fullName evidence="1">Uncharacterized protein</fullName>
    </submittedName>
</protein>
<proteinExistence type="predicted"/>
<dbReference type="OrthoDB" id="10063137at2759"/>
<dbReference type="Proteomes" id="UP000499080">
    <property type="component" value="Unassembled WGS sequence"/>
</dbReference>
<accession>A0A4Y2TGC9</accession>
<dbReference type="AlphaFoldDB" id="A0A4Y2TGC9"/>
<evidence type="ECO:0000313" key="1">
    <source>
        <dbReference type="EMBL" id="GBN99682.1"/>
    </source>
</evidence>
<comment type="caution">
    <text evidence="1">The sequence shown here is derived from an EMBL/GenBank/DDBJ whole genome shotgun (WGS) entry which is preliminary data.</text>
</comment>
<sequence>MPYPAMWQFSVEKVVDNCAPVRWNPVRRGGLLNFGSVMSADAHVMRQDGPTVFTEAKHMIGIEDVVARILKAYQDACEKS</sequence>
<keyword evidence="2" id="KW-1185">Reference proteome</keyword>
<gene>
    <name evidence="1" type="ORF">AVEN_44894_1</name>
</gene>
<evidence type="ECO:0000313" key="2">
    <source>
        <dbReference type="Proteomes" id="UP000499080"/>
    </source>
</evidence>
<name>A0A4Y2TGC9_ARAVE</name>
<dbReference type="EMBL" id="BGPR01028495">
    <property type="protein sequence ID" value="GBN99682.1"/>
    <property type="molecule type" value="Genomic_DNA"/>
</dbReference>